<dbReference type="KEGG" id="cqu:CpipJ_CPIJ002454"/>
<evidence type="ECO:0000256" key="1">
    <source>
        <dbReference type="SAM" id="MobiDB-lite"/>
    </source>
</evidence>
<evidence type="ECO:0000313" key="2">
    <source>
        <dbReference type="EMBL" id="EDS35732.1"/>
    </source>
</evidence>
<feature type="region of interest" description="Disordered" evidence="1">
    <location>
        <begin position="208"/>
        <end position="229"/>
    </location>
</feature>
<dbReference type="InParanoid" id="B0W5S9"/>
<feature type="compositionally biased region" description="Basic and acidic residues" evidence="1">
    <location>
        <begin position="219"/>
        <end position="229"/>
    </location>
</feature>
<dbReference type="HOGENOM" id="CLU_1754253_0_0_1"/>
<dbReference type="STRING" id="7176.B0W5S9"/>
<dbReference type="OrthoDB" id="28644at2759"/>
<feature type="compositionally biased region" description="Polar residues" evidence="1">
    <location>
        <begin position="208"/>
        <end position="218"/>
    </location>
</feature>
<sequence length="229" mass="25197">MNVWFHPKSPMERMSIGSGLVGSCRIRSCNVDYLTHKEPLTFTSVAGGVISLDYVCFASAVRPTLRPTFFLDVTLIVPLVHIPNEISALHGGRFGSSRVECWNEWNEVLETGNRLRSKESLKLPVVPESKLKATRAKLLAHPENCAASCRPLSYSALVDKAREVKKAGNIYIPGEPKVAFVMRICGIIIKLNKVTKNLLRITAPTSSRATPCLSSASTDKTESRLRTSS</sequence>
<keyword evidence="2" id="KW-0689">Ribosomal protein</keyword>
<accession>B0W5S9</accession>
<gene>
    <name evidence="2" type="ORF">CpipJ_CPIJ002454</name>
</gene>
<protein>
    <submittedName>
        <fullName evidence="2">60S ribosomal protein L7</fullName>
    </submittedName>
</protein>
<dbReference type="EMBL" id="DS231844">
    <property type="protein sequence ID" value="EDS35732.1"/>
    <property type="molecule type" value="Genomic_DNA"/>
</dbReference>
<proteinExistence type="predicted"/>
<reference evidence="2" key="1">
    <citation type="submission" date="2007-03" db="EMBL/GenBank/DDBJ databases">
        <title>Annotation of Culex pipiens quinquefasciatus.</title>
        <authorList>
            <consortium name="The Broad Institute Genome Sequencing Platform"/>
            <person name="Atkinson P.W."/>
            <person name="Hemingway J."/>
            <person name="Christensen B.M."/>
            <person name="Higgs S."/>
            <person name="Kodira C."/>
            <person name="Hannick L."/>
            <person name="Megy K."/>
            <person name="O'Leary S."/>
            <person name="Pearson M."/>
            <person name="Haas B.J."/>
            <person name="Mauceli E."/>
            <person name="Wortman J.R."/>
            <person name="Lee N.H."/>
            <person name="Guigo R."/>
            <person name="Stanke M."/>
            <person name="Alvarado L."/>
            <person name="Amedeo P."/>
            <person name="Antoine C.H."/>
            <person name="Arensburger P."/>
            <person name="Bidwell S.L."/>
            <person name="Crawford M."/>
            <person name="Camaro F."/>
            <person name="Devon K."/>
            <person name="Engels R."/>
            <person name="Hammond M."/>
            <person name="Howarth C."/>
            <person name="Koehrsen M."/>
            <person name="Lawson D."/>
            <person name="Montgomery P."/>
            <person name="Nene V."/>
            <person name="Nusbaum C."/>
            <person name="Puiu D."/>
            <person name="Romero-Severson J."/>
            <person name="Severson D.W."/>
            <person name="Shumway M."/>
            <person name="Sisk P."/>
            <person name="Stolte C."/>
            <person name="Zeng Q."/>
            <person name="Eisenstadt E."/>
            <person name="Fraser-Liggett C."/>
            <person name="Strausberg R."/>
            <person name="Galagan J."/>
            <person name="Birren B."/>
            <person name="Collins F.H."/>
        </authorList>
    </citation>
    <scope>NUCLEOTIDE SEQUENCE [LARGE SCALE GENOMIC DNA]</scope>
    <source>
        <strain evidence="2">JHB</strain>
    </source>
</reference>
<dbReference type="PhylomeDB" id="B0W5S9"/>
<dbReference type="VEuPathDB" id="VectorBase:CPIJ002454"/>
<organism>
    <name type="scientific">Culex quinquefasciatus</name>
    <name type="common">Southern house mosquito</name>
    <name type="synonym">Culex pungens</name>
    <dbReference type="NCBI Taxonomy" id="7176"/>
    <lineage>
        <taxon>Eukaryota</taxon>
        <taxon>Metazoa</taxon>
        <taxon>Ecdysozoa</taxon>
        <taxon>Arthropoda</taxon>
        <taxon>Hexapoda</taxon>
        <taxon>Insecta</taxon>
        <taxon>Pterygota</taxon>
        <taxon>Neoptera</taxon>
        <taxon>Endopterygota</taxon>
        <taxon>Diptera</taxon>
        <taxon>Nematocera</taxon>
        <taxon>Culicoidea</taxon>
        <taxon>Culicidae</taxon>
        <taxon>Culicinae</taxon>
        <taxon>Culicini</taxon>
        <taxon>Culex</taxon>
        <taxon>Culex</taxon>
    </lineage>
</organism>
<dbReference type="AlphaFoldDB" id="B0W5S9"/>
<dbReference type="VEuPathDB" id="VectorBase:CQUJHB014161"/>
<keyword evidence="2" id="KW-0687">Ribonucleoprotein</keyword>
<dbReference type="GO" id="GO:0005840">
    <property type="term" value="C:ribosome"/>
    <property type="evidence" value="ECO:0007669"/>
    <property type="project" value="UniProtKB-KW"/>
</dbReference>
<name>B0W5S9_CULQU</name>